<dbReference type="EMBL" id="GEEE01002694">
    <property type="protein sequence ID" value="JAP60531.1"/>
    <property type="molecule type" value="Transcribed_RNA"/>
</dbReference>
<feature type="domain" description="Ig-like" evidence="3">
    <location>
        <begin position="25"/>
        <end position="106"/>
    </location>
</feature>
<protein>
    <submittedName>
        <fullName evidence="4">Immunoglobulin domain</fullName>
    </submittedName>
</protein>
<keyword evidence="1" id="KW-0472">Membrane</keyword>
<evidence type="ECO:0000256" key="2">
    <source>
        <dbReference type="SAM" id="SignalP"/>
    </source>
</evidence>
<evidence type="ECO:0000313" key="4">
    <source>
        <dbReference type="EMBL" id="JAP60531.1"/>
    </source>
</evidence>
<feature type="transmembrane region" description="Helical" evidence="1">
    <location>
        <begin position="398"/>
        <end position="418"/>
    </location>
</feature>
<proteinExistence type="predicted"/>
<keyword evidence="1" id="KW-1133">Transmembrane helix</keyword>
<gene>
    <name evidence="4" type="ORF">TR123465</name>
</gene>
<keyword evidence="2" id="KW-0732">Signal</keyword>
<evidence type="ECO:0000256" key="1">
    <source>
        <dbReference type="SAM" id="Phobius"/>
    </source>
</evidence>
<dbReference type="PROSITE" id="PS50835">
    <property type="entry name" value="IG_LIKE"/>
    <property type="match status" value="1"/>
</dbReference>
<dbReference type="InterPro" id="IPR007110">
    <property type="entry name" value="Ig-like_dom"/>
</dbReference>
<dbReference type="SUPFAM" id="SSF48726">
    <property type="entry name" value="Immunoglobulin"/>
    <property type="match status" value="1"/>
</dbReference>
<dbReference type="InterPro" id="IPR036179">
    <property type="entry name" value="Ig-like_dom_sf"/>
</dbReference>
<evidence type="ECO:0000259" key="3">
    <source>
        <dbReference type="PROSITE" id="PS50835"/>
    </source>
</evidence>
<sequence>MCRWTFRIFTFCLIFTKVFGSEFKPQLKVKVNNEHQLGNSLLVEFGSLVELDCSIPRATTRGTEFLYLKKQNHGPLQRNFDLQMTNSTRIFYSRNVTLDDTGIYLCCFRSLTFITNIYVVKLVKQKNANVPTETTKEEIDSKILVRRSLRTKSALVEDIDPNEQFMVCICQFAPSVQLEMVLVSWEGGLINDLDNSSVYERFTWRKSGTNEIGSKLGLSAPILDQGAYGKYRCVFELAGSGSIGWDVFLRVPPILRLSSDPPPPPLSSAVLHDPACKNSTNPRNVFLRTQWEQACHVVVAFPPVRLSKFYWNWSHPEHALRLADSKMMPTAGESQQTVPPRAQSQESEDDCAGLIIQQRQNEPVDGSVIFWCHAENEVGGSEVWWPTTDNADTLFSSIVWPVVAVILQVICVIAVIIWDRFFCRNRQKSGLLLPGTFSTAAGDTDVANLLSDSDGGVSGSRGQTVNKSQIADLTKLDAMELTRKLMTRPTDYAKLDSQKQTTLQERSQPTEVSSEIYDGVWRLQNYADNVDDDPYFWDESTTNKNVTSVI</sequence>
<dbReference type="AlphaFoldDB" id="A0A0V0J4Q1"/>
<reference evidence="4" key="1">
    <citation type="submission" date="2016-01" db="EMBL/GenBank/DDBJ databases">
        <title>Reference transcriptome for the parasite Schistocephalus solidus: insights into the molecular evolution of parasitism.</title>
        <authorList>
            <person name="Hebert F.O."/>
            <person name="Grambauer S."/>
            <person name="Barber I."/>
            <person name="Landry C.R."/>
            <person name="Aubin-Horth N."/>
        </authorList>
    </citation>
    <scope>NUCLEOTIDE SEQUENCE</scope>
</reference>
<name>A0A0V0J4Q1_SCHSO</name>
<accession>A0A0V0J4Q1</accession>
<feature type="signal peptide" evidence="2">
    <location>
        <begin position="1"/>
        <end position="20"/>
    </location>
</feature>
<keyword evidence="1" id="KW-0812">Transmembrane</keyword>
<feature type="chain" id="PRO_5006866699" evidence="2">
    <location>
        <begin position="21"/>
        <end position="550"/>
    </location>
</feature>
<organism evidence="4">
    <name type="scientific">Schistocephalus solidus</name>
    <name type="common">Tapeworm</name>
    <dbReference type="NCBI Taxonomy" id="70667"/>
    <lineage>
        <taxon>Eukaryota</taxon>
        <taxon>Metazoa</taxon>
        <taxon>Spiralia</taxon>
        <taxon>Lophotrochozoa</taxon>
        <taxon>Platyhelminthes</taxon>
        <taxon>Cestoda</taxon>
        <taxon>Eucestoda</taxon>
        <taxon>Diphyllobothriidea</taxon>
        <taxon>Diphyllobothriidae</taxon>
        <taxon>Schistocephalus</taxon>
    </lineage>
</organism>